<dbReference type="Pfam" id="PF00047">
    <property type="entry name" value="ig"/>
    <property type="match status" value="2"/>
</dbReference>
<keyword evidence="1" id="KW-0732">Signal</keyword>
<proteinExistence type="predicted"/>
<reference evidence="5 6" key="1">
    <citation type="journal article" date="2020" name="Nat. Commun.">
        <title>Donkey genomes provide new insights into domestication and selection for coat color.</title>
        <authorList>
            <person name="Wang"/>
            <person name="C."/>
            <person name="Li"/>
            <person name="H."/>
            <person name="Guo"/>
            <person name="Y."/>
            <person name="Huang"/>
            <person name="J."/>
            <person name="Sun"/>
            <person name="Y."/>
            <person name="Min"/>
            <person name="J."/>
            <person name="Wang"/>
            <person name="J."/>
            <person name="Fang"/>
            <person name="X."/>
            <person name="Zhao"/>
            <person name="Z."/>
            <person name="Wang"/>
            <person name="S."/>
            <person name="Zhang"/>
            <person name="Y."/>
            <person name="Liu"/>
            <person name="Q."/>
            <person name="Jiang"/>
            <person name="Q."/>
            <person name="Wang"/>
            <person name="X."/>
            <person name="Guo"/>
            <person name="Y."/>
            <person name="Yang"/>
            <person name="C."/>
            <person name="Wang"/>
            <person name="Y."/>
            <person name="Tian"/>
            <person name="F."/>
            <person name="Zhuang"/>
            <person name="G."/>
            <person name="Fan"/>
            <person name="Y."/>
            <person name="Gao"/>
            <person name="Q."/>
            <person name="Li"/>
            <person name="Y."/>
            <person name="Ju"/>
            <person name="Z."/>
            <person name="Li"/>
            <person name="J."/>
            <person name="Li"/>
            <person name="R."/>
            <person name="Hou"/>
            <person name="M."/>
            <person name="Yang"/>
            <person name="G."/>
            <person name="Liu"/>
            <person name="G."/>
            <person name="Liu"/>
            <person name="W."/>
            <person name="Guo"/>
            <person name="J."/>
            <person name="Pan"/>
            <person name="S."/>
            <person name="Fan"/>
            <person name="G."/>
            <person name="Zhang"/>
            <person name="W."/>
            <person name="Zhang"/>
            <person name="R."/>
            <person name="Yu"/>
            <person name="J."/>
            <person name="Zhang"/>
            <person name="X."/>
            <person name="Yin"/>
            <person name="Q."/>
            <person name="Ji"/>
            <person name="C."/>
            <person name="Jin"/>
            <person name="Y."/>
            <person name="Yue"/>
            <person name="G."/>
            <person name="Liu"/>
            <person name="M."/>
            <person name="Xu"/>
            <person name="J."/>
            <person name="Liu"/>
            <person name="S."/>
            <person name="Jordana"/>
            <person name="J."/>
            <person name="Noce"/>
            <person name="A."/>
            <person name="Amills"/>
            <person name="M."/>
            <person name="Wu"/>
            <person name="D.D."/>
            <person name="Li"/>
            <person name="S."/>
            <person name="Zhou"/>
            <person name="X. and Zhong"/>
            <person name="J."/>
        </authorList>
    </citation>
    <scope>NUCLEOTIDE SEQUENCE [LARGE SCALE GENOMIC DNA]</scope>
</reference>
<dbReference type="InterPro" id="IPR036179">
    <property type="entry name" value="Ig-like_dom_sf"/>
</dbReference>
<dbReference type="PANTHER" id="PTHR11738">
    <property type="entry name" value="MHC CLASS I NK CELL RECEPTOR"/>
    <property type="match status" value="1"/>
</dbReference>
<keyword evidence="6" id="KW-1185">Reference proteome</keyword>
<organism evidence="5 6">
    <name type="scientific">Equus asinus</name>
    <name type="common">Donkey</name>
    <name type="synonym">Equus africanus asinus</name>
    <dbReference type="NCBI Taxonomy" id="9793"/>
    <lineage>
        <taxon>Eukaryota</taxon>
        <taxon>Metazoa</taxon>
        <taxon>Chordata</taxon>
        <taxon>Craniata</taxon>
        <taxon>Vertebrata</taxon>
        <taxon>Euteleostomi</taxon>
        <taxon>Mammalia</taxon>
        <taxon>Eutheria</taxon>
        <taxon>Laurasiatheria</taxon>
        <taxon>Perissodactyla</taxon>
        <taxon>Equidae</taxon>
        <taxon>Equus</taxon>
    </lineage>
</organism>
<dbReference type="InterPro" id="IPR050412">
    <property type="entry name" value="Ig-like_Receptors_ImmuneReg"/>
</dbReference>
<dbReference type="GO" id="GO:0005886">
    <property type="term" value="C:plasma membrane"/>
    <property type="evidence" value="ECO:0007669"/>
    <property type="project" value="TreeGrafter"/>
</dbReference>
<reference evidence="5" key="2">
    <citation type="submission" date="2025-08" db="UniProtKB">
        <authorList>
            <consortium name="Ensembl"/>
        </authorList>
    </citation>
    <scope>IDENTIFICATION</scope>
</reference>
<dbReference type="SMART" id="SM00409">
    <property type="entry name" value="IG"/>
    <property type="match status" value="2"/>
</dbReference>
<keyword evidence="3" id="KW-0393">Immunoglobulin domain</keyword>
<dbReference type="GeneTree" id="ENSGT01150000286974"/>
<name>A0A8C4MU36_EQUAS</name>
<keyword evidence="2" id="KW-1015">Disulfide bond</keyword>
<dbReference type="InterPro" id="IPR013783">
    <property type="entry name" value="Ig-like_fold"/>
</dbReference>
<evidence type="ECO:0000313" key="6">
    <source>
        <dbReference type="Proteomes" id="UP000694387"/>
    </source>
</evidence>
<evidence type="ECO:0000256" key="1">
    <source>
        <dbReference type="ARBA" id="ARBA00022729"/>
    </source>
</evidence>
<dbReference type="InterPro" id="IPR003599">
    <property type="entry name" value="Ig_sub"/>
</dbReference>
<evidence type="ECO:0000259" key="4">
    <source>
        <dbReference type="SMART" id="SM00409"/>
    </source>
</evidence>
<dbReference type="Gene3D" id="2.60.40.10">
    <property type="entry name" value="Immunoglobulins"/>
    <property type="match status" value="2"/>
</dbReference>
<dbReference type="Proteomes" id="UP000694387">
    <property type="component" value="Chromosome 26"/>
</dbReference>
<protein>
    <recommendedName>
        <fullName evidence="4">Immunoglobulin domain-containing protein</fullName>
    </recommendedName>
</protein>
<dbReference type="GO" id="GO:0002764">
    <property type="term" value="P:immune response-regulating signaling pathway"/>
    <property type="evidence" value="ECO:0007669"/>
    <property type="project" value="TreeGrafter"/>
</dbReference>
<evidence type="ECO:0000256" key="3">
    <source>
        <dbReference type="ARBA" id="ARBA00023319"/>
    </source>
</evidence>
<accession>A0A8C4MU36</accession>
<dbReference type="InterPro" id="IPR013151">
    <property type="entry name" value="Immunoglobulin_dom"/>
</dbReference>
<dbReference type="SUPFAM" id="SSF48726">
    <property type="entry name" value="Immunoglobulin"/>
    <property type="match status" value="2"/>
</dbReference>
<sequence length="375" mass="41990">MSMWCLERSGQDKPSLSAWPSPVVPQGQHVNLWCHSHLGFDTFRLDKDDGAHIPELQGIIFQNTFLMGPVTPEYAGIYRCHGSYRHSPSVWSAPSDPLVIVVTGVYRKPSFLAQPSPLVQSGQNVTLQCCSEIVFDSFILHREGVMESPLHLVGQLHDGGSQATFLMGPVTTAHAGTYRCFGSTNYSSYEWSTPSDPLNITITGESFQTCPCPLWDADGMFQDLEAPGGDEGDIHWFLMKRDRLVKGDIQTDMLISKGGCPSSLHLFRHLGQFRSLVSILNPYSLPYQKNSKAHHVPDSHFRARLTCLRLILHESCVLFPCGTQRCCVYSDMTSFHVVEPYVSQDTMVLGEGAKHQPPICCMFYGFPKLFLRHMF</sequence>
<dbReference type="AlphaFoldDB" id="A0A8C4MU36"/>
<dbReference type="PANTHER" id="PTHR11738:SF113">
    <property type="entry name" value="KILLER CELL IMMUNOGLOBULIN-LIKE RECEPTOR 2DL4"/>
    <property type="match status" value="1"/>
</dbReference>
<dbReference type="FunFam" id="2.60.40.10:FF:000049">
    <property type="entry name" value="Leukocyte immunoglobulin-like receptor subfamily B member 1"/>
    <property type="match status" value="2"/>
</dbReference>
<dbReference type="Ensembl" id="ENSEAST00005034422.2">
    <property type="protein sequence ID" value="ENSEASP00005031667.2"/>
    <property type="gene ID" value="ENSEASG00005021546.2"/>
</dbReference>
<dbReference type="CDD" id="cd05711">
    <property type="entry name" value="IgC2_D2_LILR_KIR_like"/>
    <property type="match status" value="2"/>
</dbReference>
<reference evidence="5" key="3">
    <citation type="submission" date="2025-09" db="UniProtKB">
        <authorList>
            <consortium name="Ensembl"/>
        </authorList>
    </citation>
    <scope>IDENTIFICATION</scope>
</reference>
<evidence type="ECO:0000256" key="2">
    <source>
        <dbReference type="ARBA" id="ARBA00023157"/>
    </source>
</evidence>
<evidence type="ECO:0000313" key="5">
    <source>
        <dbReference type="Ensembl" id="ENSEASP00005031667.2"/>
    </source>
</evidence>
<feature type="domain" description="Immunoglobulin" evidence="4">
    <location>
        <begin position="114"/>
        <end position="203"/>
    </location>
</feature>
<feature type="domain" description="Immunoglobulin" evidence="4">
    <location>
        <begin position="19"/>
        <end position="103"/>
    </location>
</feature>